<protein>
    <submittedName>
        <fullName evidence="1">Uncharacterized protein</fullName>
    </submittedName>
</protein>
<proteinExistence type="predicted"/>
<evidence type="ECO:0000313" key="2">
    <source>
        <dbReference type="Proteomes" id="UP000199259"/>
    </source>
</evidence>
<dbReference type="Proteomes" id="UP000199259">
    <property type="component" value="Unassembled WGS sequence"/>
</dbReference>
<dbReference type="Pfam" id="PF19122">
    <property type="entry name" value="DUF5806"/>
    <property type="match status" value="1"/>
</dbReference>
<reference evidence="1 2" key="1">
    <citation type="submission" date="2016-10" db="EMBL/GenBank/DDBJ databases">
        <authorList>
            <person name="Varghese N."/>
            <person name="Submissions S."/>
        </authorList>
    </citation>
    <scope>NUCLEOTIDE SEQUENCE [LARGE SCALE GENOMIC DNA]</scope>
    <source>
        <strain evidence="1 2">PL 12/M</strain>
    </source>
</reference>
<gene>
    <name evidence="1" type="ORF">SAMN04488589_0814</name>
</gene>
<organism evidence="1 2">
    <name type="scientific">Methanolobus vulcani</name>
    <dbReference type="NCBI Taxonomy" id="38026"/>
    <lineage>
        <taxon>Archaea</taxon>
        <taxon>Methanobacteriati</taxon>
        <taxon>Methanobacteriota</taxon>
        <taxon>Stenosarchaea group</taxon>
        <taxon>Methanomicrobia</taxon>
        <taxon>Methanosarcinales</taxon>
        <taxon>Methanosarcinaceae</taxon>
        <taxon>Methanolobus</taxon>
    </lineage>
</organism>
<dbReference type="AlphaFoldDB" id="A0A7Z7FDN4"/>
<dbReference type="InterPro" id="IPR043829">
    <property type="entry name" value="DUF5806"/>
</dbReference>
<dbReference type="EMBL" id="FNCA01000002">
    <property type="protein sequence ID" value="SDF53619.1"/>
    <property type="molecule type" value="Genomic_DNA"/>
</dbReference>
<name>A0A7Z7FDN4_9EURY</name>
<comment type="caution">
    <text evidence="1">The sequence shown here is derived from an EMBL/GenBank/DDBJ whole genome shotgun (WGS) entry which is preliminary data.</text>
</comment>
<sequence>MTMNKYQKFKKMDNKSYSDVTRFLKETTHLTAREWVISRMCADFKNLSNHSEMTWIGENLPELVPFMDEQYSRQEVSNARASFKKKVQRSGTTFFYAYYAGLITQEEMLQIIHQMVKDIKKLMDTEGSEVPEEHATEVQMLVAEVLRNINESLDEDYY</sequence>
<evidence type="ECO:0000313" key="1">
    <source>
        <dbReference type="EMBL" id="SDF53619.1"/>
    </source>
</evidence>
<keyword evidence="2" id="KW-1185">Reference proteome</keyword>
<accession>A0A7Z7FDN4</accession>